<evidence type="ECO:0000256" key="1">
    <source>
        <dbReference type="SAM" id="MobiDB-lite"/>
    </source>
</evidence>
<dbReference type="EMBL" id="ML002665">
    <property type="protein sequence ID" value="RKP36371.1"/>
    <property type="molecule type" value="Genomic_DNA"/>
</dbReference>
<sequence>MQFSTLTVFVAALAAVAIARPQNDNNWNSQTEVLDCINNCKDKAGQDATNCFQSCFNQYTSVMAVSNSETTPPTATAAATKTTATGTNTASNKSHTGTGTETESETESPTSGVAGLSGFAVCLMAPVAVALLNKF</sequence>
<feature type="region of interest" description="Disordered" evidence="1">
    <location>
        <begin position="67"/>
        <end position="111"/>
    </location>
</feature>
<dbReference type="Proteomes" id="UP000268162">
    <property type="component" value="Unassembled WGS sequence"/>
</dbReference>
<gene>
    <name evidence="3" type="ORF">BJ085DRAFT_38039</name>
</gene>
<organism evidence="3 4">
    <name type="scientific">Dimargaris cristalligena</name>
    <dbReference type="NCBI Taxonomy" id="215637"/>
    <lineage>
        <taxon>Eukaryota</taxon>
        <taxon>Fungi</taxon>
        <taxon>Fungi incertae sedis</taxon>
        <taxon>Zoopagomycota</taxon>
        <taxon>Kickxellomycotina</taxon>
        <taxon>Dimargaritomycetes</taxon>
        <taxon>Dimargaritales</taxon>
        <taxon>Dimargaritaceae</taxon>
        <taxon>Dimargaris</taxon>
    </lineage>
</organism>
<keyword evidence="4" id="KW-1185">Reference proteome</keyword>
<evidence type="ECO:0000256" key="2">
    <source>
        <dbReference type="SAM" id="SignalP"/>
    </source>
</evidence>
<keyword evidence="2" id="KW-0732">Signal</keyword>
<accession>A0A4P9ZU45</accession>
<reference evidence="4" key="1">
    <citation type="journal article" date="2018" name="Nat. Microbiol.">
        <title>Leveraging single-cell genomics to expand the fungal tree of life.</title>
        <authorList>
            <person name="Ahrendt S.R."/>
            <person name="Quandt C.A."/>
            <person name="Ciobanu D."/>
            <person name="Clum A."/>
            <person name="Salamov A."/>
            <person name="Andreopoulos B."/>
            <person name="Cheng J.F."/>
            <person name="Woyke T."/>
            <person name="Pelin A."/>
            <person name="Henrissat B."/>
            <person name="Reynolds N.K."/>
            <person name="Benny G.L."/>
            <person name="Smith M.E."/>
            <person name="James T.Y."/>
            <person name="Grigoriev I.V."/>
        </authorList>
    </citation>
    <scope>NUCLEOTIDE SEQUENCE [LARGE SCALE GENOMIC DNA]</scope>
    <source>
        <strain evidence="4">RSA 468</strain>
    </source>
</reference>
<feature type="compositionally biased region" description="Low complexity" evidence="1">
    <location>
        <begin position="70"/>
        <end position="111"/>
    </location>
</feature>
<feature type="signal peptide" evidence="2">
    <location>
        <begin position="1"/>
        <end position="19"/>
    </location>
</feature>
<name>A0A4P9ZU45_9FUNG</name>
<protein>
    <recommendedName>
        <fullName evidence="5">Extracellular membrane protein CFEM domain-containing protein</fullName>
    </recommendedName>
</protein>
<proteinExistence type="predicted"/>
<evidence type="ECO:0008006" key="5">
    <source>
        <dbReference type="Google" id="ProtNLM"/>
    </source>
</evidence>
<evidence type="ECO:0000313" key="4">
    <source>
        <dbReference type="Proteomes" id="UP000268162"/>
    </source>
</evidence>
<feature type="chain" id="PRO_5020379602" description="Extracellular membrane protein CFEM domain-containing protein" evidence="2">
    <location>
        <begin position="20"/>
        <end position="135"/>
    </location>
</feature>
<evidence type="ECO:0000313" key="3">
    <source>
        <dbReference type="EMBL" id="RKP36371.1"/>
    </source>
</evidence>
<dbReference type="AlphaFoldDB" id="A0A4P9ZU45"/>